<dbReference type="PANTHER" id="PTHR35807">
    <property type="entry name" value="TRANSCRIPTIONAL REGULATOR REDD-RELATED"/>
    <property type="match status" value="1"/>
</dbReference>
<dbReference type="AlphaFoldDB" id="A0A6G4XV84"/>
<keyword evidence="5" id="KW-0804">Transcription</keyword>
<dbReference type="Pfam" id="PF03704">
    <property type="entry name" value="BTAD"/>
    <property type="match status" value="1"/>
</dbReference>
<dbReference type="Gene3D" id="1.10.10.10">
    <property type="entry name" value="Winged helix-like DNA-binding domain superfamily/Winged helix DNA-binding domain"/>
    <property type="match status" value="1"/>
</dbReference>
<accession>A0A6G4XV84</accession>
<keyword evidence="4 6" id="KW-0238">DNA-binding</keyword>
<dbReference type="InterPro" id="IPR010852">
    <property type="entry name" value="ABATE"/>
</dbReference>
<dbReference type="Pfam" id="PF00486">
    <property type="entry name" value="Trans_reg_C"/>
    <property type="match status" value="1"/>
</dbReference>
<dbReference type="Proteomes" id="UP000481109">
    <property type="component" value="Unassembled WGS sequence"/>
</dbReference>
<dbReference type="InterPro" id="IPR023286">
    <property type="entry name" value="ABATE_dom_sf"/>
</dbReference>
<evidence type="ECO:0000256" key="6">
    <source>
        <dbReference type="PROSITE-ProRule" id="PRU01091"/>
    </source>
</evidence>
<dbReference type="SUPFAM" id="SSF46894">
    <property type="entry name" value="C-terminal effector domain of the bipartite response regulators"/>
    <property type="match status" value="1"/>
</dbReference>
<comment type="caution">
    <text evidence="8">The sequence shown here is derived from an EMBL/GenBank/DDBJ whole genome shotgun (WGS) entry which is preliminary data.</text>
</comment>
<reference evidence="8 9" key="1">
    <citation type="submission" date="2020-02" db="EMBL/GenBank/DDBJ databases">
        <title>Whole-genome analyses of novel actinobacteria.</title>
        <authorList>
            <person name="Sahin N."/>
            <person name="Tokatli A."/>
        </authorList>
    </citation>
    <scope>NUCLEOTIDE SEQUENCE [LARGE SCALE GENOMIC DNA]</scope>
    <source>
        <strain evidence="8 9">YC504</strain>
    </source>
</reference>
<dbReference type="Pfam" id="PF11706">
    <property type="entry name" value="zf-CGNR"/>
    <property type="match status" value="1"/>
</dbReference>
<feature type="DNA-binding region" description="OmpR/PhoB-type" evidence="6">
    <location>
        <begin position="1"/>
        <end position="92"/>
    </location>
</feature>
<dbReference type="InterPro" id="IPR005158">
    <property type="entry name" value="BTAD"/>
</dbReference>
<dbReference type="RefSeq" id="WP_165336099.1">
    <property type="nucleotide sequence ID" value="NZ_JAAKZW010000239.1"/>
</dbReference>
<proteinExistence type="inferred from homology"/>
<dbReference type="InterPro" id="IPR021005">
    <property type="entry name" value="Znf_CGNR"/>
</dbReference>
<dbReference type="GO" id="GO:0000160">
    <property type="term" value="P:phosphorelay signal transduction system"/>
    <property type="evidence" value="ECO:0007669"/>
    <property type="project" value="UniProtKB-KW"/>
</dbReference>
<dbReference type="CDD" id="cd15831">
    <property type="entry name" value="BTAD"/>
    <property type="match status" value="1"/>
</dbReference>
<dbReference type="GO" id="GO:0006355">
    <property type="term" value="P:regulation of DNA-templated transcription"/>
    <property type="evidence" value="ECO:0007669"/>
    <property type="project" value="InterPro"/>
</dbReference>
<evidence type="ECO:0000256" key="3">
    <source>
        <dbReference type="ARBA" id="ARBA00023015"/>
    </source>
</evidence>
<evidence type="ECO:0000313" key="9">
    <source>
        <dbReference type="Proteomes" id="UP000481109"/>
    </source>
</evidence>
<dbReference type="InterPro" id="IPR036388">
    <property type="entry name" value="WH-like_DNA-bd_sf"/>
</dbReference>
<feature type="domain" description="OmpR/PhoB-type" evidence="7">
    <location>
        <begin position="1"/>
        <end position="92"/>
    </location>
</feature>
<dbReference type="SUPFAM" id="SSF160904">
    <property type="entry name" value="Jann2411-like"/>
    <property type="match status" value="1"/>
</dbReference>
<evidence type="ECO:0000256" key="5">
    <source>
        <dbReference type="ARBA" id="ARBA00023163"/>
    </source>
</evidence>
<dbReference type="InterPro" id="IPR001867">
    <property type="entry name" value="OmpR/PhoB-type_DNA-bd"/>
</dbReference>
<keyword evidence="9" id="KW-1185">Reference proteome</keyword>
<gene>
    <name evidence="8" type="ORF">G6045_34235</name>
</gene>
<dbReference type="SMART" id="SM00862">
    <property type="entry name" value="Trans_reg_C"/>
    <property type="match status" value="1"/>
</dbReference>
<dbReference type="GO" id="GO:0003677">
    <property type="term" value="F:DNA binding"/>
    <property type="evidence" value="ECO:0007669"/>
    <property type="project" value="UniProtKB-UniRule"/>
</dbReference>
<evidence type="ECO:0000256" key="2">
    <source>
        <dbReference type="ARBA" id="ARBA00023012"/>
    </source>
</evidence>
<dbReference type="EMBL" id="JAAKZW010000239">
    <property type="protein sequence ID" value="NGO80680.1"/>
    <property type="molecule type" value="Genomic_DNA"/>
</dbReference>
<evidence type="ECO:0000256" key="4">
    <source>
        <dbReference type="ARBA" id="ARBA00023125"/>
    </source>
</evidence>
<keyword evidence="2" id="KW-0902">Two-component regulatory system</keyword>
<evidence type="ECO:0000259" key="7">
    <source>
        <dbReference type="PROSITE" id="PS51755"/>
    </source>
</evidence>
<sequence length="445" mass="48876">MEFQLLGTFEARHEGRSVLSGVRRQERLLLALLLLEAGRTVPVDRLVELLWQGRPPGSARGTMQTYIGRLRAALGPYELRLTTHDDGYRAERDEHRVDTAEFTDLARRAAEAGDPAHRVELHDQALCLWRGPLLDGLADEPLRARLGGVLAQQRLTALERRAEDLLAMGKHHRVVADLLPELRGRPPRERLVAAQMTALYRSGRPAEALDLYRDTRTALVDELGLEPGPGLRELHRRILAGDPRLDRPPGPVYAVRVRDVWLPWNTSGHPALEFCNTYAGWGSPSLPGADWLARYASLAVWAGHLGLADDRTVDRLLAEADRNPGPADAALTEARALRTALYACCTDREDAHAFKTVAAAAEEAAAHAEFTRGPDGLARWTVSPATGLRLPLLAAAHSAAGLLASPRVHTLRVCPGKDCGWLFLDESGRRRWCSLGTCGARRPAP</sequence>
<dbReference type="InterPro" id="IPR051677">
    <property type="entry name" value="AfsR-DnrI-RedD_regulator"/>
</dbReference>
<organism evidence="8 9">
    <name type="scientific">Streptomyces mesophilus</name>
    <dbReference type="NCBI Taxonomy" id="1775132"/>
    <lineage>
        <taxon>Bacteria</taxon>
        <taxon>Bacillati</taxon>
        <taxon>Actinomycetota</taxon>
        <taxon>Actinomycetes</taxon>
        <taxon>Kitasatosporales</taxon>
        <taxon>Streptomycetaceae</taxon>
        <taxon>Streptomyces</taxon>
    </lineage>
</organism>
<protein>
    <submittedName>
        <fullName evidence="8">SARP family transcriptional regulator</fullName>
    </submittedName>
</protein>
<dbReference type="PANTHER" id="PTHR35807:SF1">
    <property type="entry name" value="TRANSCRIPTIONAL REGULATOR REDD"/>
    <property type="match status" value="1"/>
</dbReference>
<evidence type="ECO:0000256" key="1">
    <source>
        <dbReference type="ARBA" id="ARBA00005820"/>
    </source>
</evidence>
<dbReference type="PROSITE" id="PS51755">
    <property type="entry name" value="OMPR_PHOB"/>
    <property type="match status" value="1"/>
</dbReference>
<comment type="similarity">
    <text evidence="1">Belongs to the AfsR/DnrI/RedD regulatory family.</text>
</comment>
<dbReference type="SMART" id="SM01043">
    <property type="entry name" value="BTAD"/>
    <property type="match status" value="1"/>
</dbReference>
<dbReference type="Gene3D" id="1.10.3300.10">
    <property type="entry name" value="Jann2411-like domain"/>
    <property type="match status" value="1"/>
</dbReference>
<evidence type="ECO:0000313" key="8">
    <source>
        <dbReference type="EMBL" id="NGO80680.1"/>
    </source>
</evidence>
<dbReference type="InterPro" id="IPR011990">
    <property type="entry name" value="TPR-like_helical_dom_sf"/>
</dbReference>
<name>A0A6G4XV84_9ACTN</name>
<dbReference type="InterPro" id="IPR016032">
    <property type="entry name" value="Sig_transdc_resp-reg_C-effctor"/>
</dbReference>
<dbReference type="Pfam" id="PF07336">
    <property type="entry name" value="ABATE"/>
    <property type="match status" value="1"/>
</dbReference>
<dbReference type="SUPFAM" id="SSF48452">
    <property type="entry name" value="TPR-like"/>
    <property type="match status" value="1"/>
</dbReference>
<dbReference type="Gene3D" id="1.25.40.10">
    <property type="entry name" value="Tetratricopeptide repeat domain"/>
    <property type="match status" value="1"/>
</dbReference>
<keyword evidence="3" id="KW-0805">Transcription regulation</keyword>